<keyword evidence="4" id="KW-1185">Reference proteome</keyword>
<evidence type="ECO:0000313" key="3">
    <source>
        <dbReference type="EMBL" id="KAB5488832.1"/>
    </source>
</evidence>
<feature type="transmembrane region" description="Helical" evidence="2">
    <location>
        <begin position="122"/>
        <end position="141"/>
    </location>
</feature>
<reference evidence="3" key="1">
    <citation type="submission" date="2019-10" db="EMBL/GenBank/DDBJ databases">
        <title>Muricauda hadale sp. nov., a piezophilic bacterium isolated from hadopelagic water of the Mariana Trench.</title>
        <authorList>
            <person name="Wei Y."/>
        </authorList>
    </citation>
    <scope>NUCLEOTIDE SEQUENCE [LARGE SCALE GENOMIC DNA]</scope>
    <source>
        <strain evidence="3">MT-229</strain>
    </source>
</reference>
<feature type="transmembrane region" description="Helical" evidence="2">
    <location>
        <begin position="94"/>
        <end position="110"/>
    </location>
</feature>
<dbReference type="GO" id="GO:0016757">
    <property type="term" value="F:glycosyltransferase activity"/>
    <property type="evidence" value="ECO:0007669"/>
    <property type="project" value="TreeGrafter"/>
</dbReference>
<evidence type="ECO:0000256" key="1">
    <source>
        <dbReference type="ARBA" id="ARBA00022679"/>
    </source>
</evidence>
<dbReference type="PANTHER" id="PTHR46401:SF2">
    <property type="entry name" value="GLYCOSYLTRANSFERASE WBBK-RELATED"/>
    <property type="match status" value="1"/>
</dbReference>
<dbReference type="Gene3D" id="3.40.50.2000">
    <property type="entry name" value="Glycogen Phosphorylase B"/>
    <property type="match status" value="2"/>
</dbReference>
<gene>
    <name evidence="3" type="ORF">FOT42_009470</name>
</gene>
<dbReference type="AlphaFoldDB" id="A0A5N5ITF1"/>
<evidence type="ECO:0000256" key="2">
    <source>
        <dbReference type="SAM" id="Phobius"/>
    </source>
</evidence>
<name>A0A5N5ITF1_9FLAO</name>
<proteinExistence type="predicted"/>
<dbReference type="PANTHER" id="PTHR46401">
    <property type="entry name" value="GLYCOSYLTRANSFERASE WBBK-RELATED"/>
    <property type="match status" value="1"/>
</dbReference>
<dbReference type="EMBL" id="VNIK02000005">
    <property type="protein sequence ID" value="KAB5488832.1"/>
    <property type="molecule type" value="Genomic_DNA"/>
</dbReference>
<dbReference type="RefSeq" id="WP_151890327.1">
    <property type="nucleotide sequence ID" value="NZ_VNIK02000005.1"/>
</dbReference>
<dbReference type="SUPFAM" id="SSF53756">
    <property type="entry name" value="UDP-Glycosyltransferase/glycogen phosphorylase"/>
    <property type="match status" value="1"/>
</dbReference>
<dbReference type="CDD" id="cd03794">
    <property type="entry name" value="GT4_WbuB-like"/>
    <property type="match status" value="1"/>
</dbReference>
<dbReference type="Proteomes" id="UP000319204">
    <property type="component" value="Unassembled WGS sequence"/>
</dbReference>
<comment type="caution">
    <text evidence="3">The sequence shown here is derived from an EMBL/GenBank/DDBJ whole genome shotgun (WGS) entry which is preliminary data.</text>
</comment>
<keyword evidence="2" id="KW-1133">Transmembrane helix</keyword>
<organism evidence="3 4">
    <name type="scientific">Flagellimonas hadalis</name>
    <dbReference type="NCBI Taxonomy" id="2597517"/>
    <lineage>
        <taxon>Bacteria</taxon>
        <taxon>Pseudomonadati</taxon>
        <taxon>Bacteroidota</taxon>
        <taxon>Flavobacteriia</taxon>
        <taxon>Flavobacteriales</taxon>
        <taxon>Flavobacteriaceae</taxon>
        <taxon>Flagellimonas</taxon>
    </lineage>
</organism>
<sequence>MQQVNQPDLMKSVWFINQYITTPEIGGEGYRHYYIGKYLNDETSFRPLLITGSFSHAPKRHNKFLGLYKYVDKGVPTIILKTNKYKQSGGAGRIMNWFFFMLNLFVLPILSKKKAPKPDVIVLSSLPILPVINLVFFKLIYPKAKLVFEIRDLWPLSAIEFGGYKKDNVLIRFIGLLEKWAYSNCDLIISVIPRADLYIQEVLGHSDFKYEWITNGYSLSEDNPHLNLKDIIEIDFKKEDFKIGYAGTLVVANPLDTIINVVGNYGNQCLKLYILGGGPEKERLLKLAEAYPNVIFIDKIPKGYVSQFLKKMDLLFMGKGGKASKVYQYGTSQLKTFDYFNAKKPIIQALDSLENPVTYSGAGYVIEPNNKKQLEKKIEYFMGLEEAKLNEYGTKGYKYLIEKCTYESINKRYYEVIVKLVGQP</sequence>
<keyword evidence="2" id="KW-0812">Transmembrane</keyword>
<dbReference type="GO" id="GO:0009103">
    <property type="term" value="P:lipopolysaccharide biosynthetic process"/>
    <property type="evidence" value="ECO:0007669"/>
    <property type="project" value="TreeGrafter"/>
</dbReference>
<keyword evidence="2" id="KW-0472">Membrane</keyword>
<dbReference type="OrthoDB" id="9811902at2"/>
<protein>
    <submittedName>
        <fullName evidence="3">Glycosyltransferase family 4 protein</fullName>
    </submittedName>
</protein>
<evidence type="ECO:0000313" key="4">
    <source>
        <dbReference type="Proteomes" id="UP000319204"/>
    </source>
</evidence>
<keyword evidence="1" id="KW-0808">Transferase</keyword>
<accession>A0A5N5ITF1</accession>